<dbReference type="Proteomes" id="UP000198642">
    <property type="component" value="Unassembled WGS sequence"/>
</dbReference>
<evidence type="ECO:0000256" key="2">
    <source>
        <dbReference type="ARBA" id="ARBA00022679"/>
    </source>
</evidence>
<dbReference type="STRING" id="237679.SAMN04488072_11940"/>
<dbReference type="Gene3D" id="3.40.980.20">
    <property type="entry name" value="Four-carbon acid sugar kinase, nucleotide binding domain"/>
    <property type="match status" value="1"/>
</dbReference>
<dbReference type="InterPro" id="IPR042213">
    <property type="entry name" value="NBD_C_sf"/>
</dbReference>
<keyword evidence="6" id="KW-0119">Carbohydrate metabolism</keyword>
<evidence type="ECO:0000256" key="5">
    <source>
        <dbReference type="ARBA" id="ARBA00022840"/>
    </source>
</evidence>
<dbReference type="InterPro" id="IPR037051">
    <property type="entry name" value="4-carb_acid_sugar_kinase_N_sf"/>
</dbReference>
<evidence type="ECO:0000259" key="8">
    <source>
        <dbReference type="Pfam" id="PF17042"/>
    </source>
</evidence>
<protein>
    <submittedName>
        <fullName evidence="9">Uncharacterized conserved protein YgbK, DUF1537 family</fullName>
    </submittedName>
</protein>
<keyword evidence="5" id="KW-0067">ATP-binding</keyword>
<feature type="domain" description="Four-carbon acid sugar kinase N-terminal" evidence="7">
    <location>
        <begin position="2"/>
        <end position="222"/>
    </location>
</feature>
<keyword evidence="3" id="KW-0547">Nucleotide-binding</keyword>
<dbReference type="AlphaFoldDB" id="A0A1I1AE76"/>
<proteinExistence type="inferred from homology"/>
<reference evidence="9 10" key="1">
    <citation type="submission" date="2016-10" db="EMBL/GenBank/DDBJ databases">
        <authorList>
            <person name="de Groot N.N."/>
        </authorList>
    </citation>
    <scope>NUCLEOTIDE SEQUENCE [LARGE SCALE GENOMIC DNA]</scope>
    <source>
        <strain evidence="9 10">CGMCC 1.3702</strain>
    </source>
</reference>
<evidence type="ECO:0000256" key="4">
    <source>
        <dbReference type="ARBA" id="ARBA00022777"/>
    </source>
</evidence>
<dbReference type="SUPFAM" id="SSF142764">
    <property type="entry name" value="YgbK-like"/>
    <property type="match status" value="1"/>
</dbReference>
<dbReference type="Pfam" id="PF07005">
    <property type="entry name" value="SBD_N"/>
    <property type="match status" value="1"/>
</dbReference>
<dbReference type="GO" id="GO:0016301">
    <property type="term" value="F:kinase activity"/>
    <property type="evidence" value="ECO:0007669"/>
    <property type="project" value="UniProtKB-KW"/>
</dbReference>
<dbReference type="RefSeq" id="WP_244535793.1">
    <property type="nucleotide sequence ID" value="NZ_FOJW01000019.1"/>
</dbReference>
<evidence type="ECO:0000259" key="7">
    <source>
        <dbReference type="Pfam" id="PF07005"/>
    </source>
</evidence>
<dbReference type="InterPro" id="IPR010737">
    <property type="entry name" value="4-carb_acid_sugar_kinase_N"/>
</dbReference>
<gene>
    <name evidence="9" type="ORF">SAMN04488072_11940</name>
</gene>
<dbReference type="GO" id="GO:0005524">
    <property type="term" value="F:ATP binding"/>
    <property type="evidence" value="ECO:0007669"/>
    <property type="project" value="UniProtKB-KW"/>
</dbReference>
<dbReference type="Gene3D" id="3.40.50.10840">
    <property type="entry name" value="Putative sugar-binding, N-terminal domain"/>
    <property type="match status" value="1"/>
</dbReference>
<feature type="domain" description="Four-carbon acid sugar kinase nucleotide binding" evidence="8">
    <location>
        <begin position="247"/>
        <end position="414"/>
    </location>
</feature>
<comment type="similarity">
    <text evidence="1">Belongs to the four-carbon acid sugar kinase family.</text>
</comment>
<evidence type="ECO:0000313" key="10">
    <source>
        <dbReference type="Proteomes" id="UP000198642"/>
    </source>
</evidence>
<evidence type="ECO:0000313" key="9">
    <source>
        <dbReference type="EMBL" id="SFB36305.1"/>
    </source>
</evidence>
<sequence>MIGVVADDTTGANDIGVMFGNNQYSVKVLPYKENADYEVDSDVLIVDTDSRLDRQEISYEKAYNATKSLKELGCSLYFNKTCSVFRGNIGQEFDGMLDALDEEFAVISLAFPKNGRQTINGNHSVHGVMLENSNFANDPVHPMVKSNLVDILQEQTSRKVTLINIDTVRKGASFLKESINKAKENANYCIIDSVNQEDLAIVAEAIHDLTVICGSSAIAEELPKYWPEKNGNKILDNLDIEDDNGVLVVSGSLTLETKGQTNYLTTNRVKTLVFDSRRAFNEDEAKKEVTRIVEQAKDTISSGKDVLVMADNAENVVAKTKEIGSQNYNVDSFTISKLVSSKLAEVSYKLVKETGLKRLIIAGGDTSGTILRKLGIEGNFVLKEIEPGLPSSLSIGKEMLIVLKSGSFGKVDFLAKAINHLKDLSKG</sequence>
<organism evidence="9 10">
    <name type="scientific">Lentibacillus halodurans</name>
    <dbReference type="NCBI Taxonomy" id="237679"/>
    <lineage>
        <taxon>Bacteria</taxon>
        <taxon>Bacillati</taxon>
        <taxon>Bacillota</taxon>
        <taxon>Bacilli</taxon>
        <taxon>Bacillales</taxon>
        <taxon>Bacillaceae</taxon>
        <taxon>Lentibacillus</taxon>
    </lineage>
</organism>
<evidence type="ECO:0000256" key="6">
    <source>
        <dbReference type="ARBA" id="ARBA00023277"/>
    </source>
</evidence>
<keyword evidence="4" id="KW-0418">Kinase</keyword>
<name>A0A1I1AE76_9BACI</name>
<keyword evidence="2" id="KW-0808">Transferase</keyword>
<evidence type="ECO:0000256" key="3">
    <source>
        <dbReference type="ARBA" id="ARBA00022741"/>
    </source>
</evidence>
<dbReference type="Pfam" id="PF17042">
    <property type="entry name" value="NBD_C"/>
    <property type="match status" value="1"/>
</dbReference>
<accession>A0A1I1AE76</accession>
<dbReference type="EMBL" id="FOJW01000019">
    <property type="protein sequence ID" value="SFB36305.1"/>
    <property type="molecule type" value="Genomic_DNA"/>
</dbReference>
<keyword evidence="10" id="KW-1185">Reference proteome</keyword>
<dbReference type="InterPro" id="IPR031475">
    <property type="entry name" value="NBD_C"/>
</dbReference>
<evidence type="ECO:0000256" key="1">
    <source>
        <dbReference type="ARBA" id="ARBA00005715"/>
    </source>
</evidence>